<evidence type="ECO:0000313" key="2">
    <source>
        <dbReference type="EMBL" id="VFK35022.1"/>
    </source>
</evidence>
<evidence type="ECO:0000313" key="1">
    <source>
        <dbReference type="EMBL" id="VFK21100.1"/>
    </source>
</evidence>
<organism evidence="2">
    <name type="scientific">Candidatus Kentrum sp. LPFa</name>
    <dbReference type="NCBI Taxonomy" id="2126335"/>
    <lineage>
        <taxon>Bacteria</taxon>
        <taxon>Pseudomonadati</taxon>
        <taxon>Pseudomonadota</taxon>
        <taxon>Gammaproteobacteria</taxon>
        <taxon>Candidatus Kentrum</taxon>
    </lineage>
</organism>
<dbReference type="EMBL" id="CAADFM010000287">
    <property type="protein sequence ID" value="VFK21100.1"/>
    <property type="molecule type" value="Genomic_DNA"/>
</dbReference>
<dbReference type="AlphaFoldDB" id="A0A450Y0I0"/>
<accession>A0A450Y0I0</accession>
<name>A0A450Y0I0_9GAMM</name>
<protein>
    <submittedName>
        <fullName evidence="2">Uncharacterized protein</fullName>
    </submittedName>
</protein>
<dbReference type="EMBL" id="CAADFP010000323">
    <property type="protein sequence ID" value="VFK35022.1"/>
    <property type="molecule type" value="Genomic_DNA"/>
</dbReference>
<gene>
    <name evidence="1" type="ORF">BECKLPF1236A_GA0070988_102873</name>
    <name evidence="2" type="ORF">BECKLPF1236C_GA0070990_103233</name>
</gene>
<reference evidence="2" key="1">
    <citation type="submission" date="2019-02" db="EMBL/GenBank/DDBJ databases">
        <authorList>
            <person name="Gruber-Vodicka R. H."/>
            <person name="Seah K. B. B."/>
        </authorList>
    </citation>
    <scope>NUCLEOTIDE SEQUENCE</scope>
    <source>
        <strain evidence="1">BECK_S312</strain>
        <strain evidence="2">BECK_S426</strain>
    </source>
</reference>
<sequence>MNVLPRKQEVLTQCGDKVRVVLDTLLAKYTDEGVMDQDDKKVLQISPLDKLGTPSAADQGIRGLGRF</sequence>
<proteinExistence type="predicted"/>